<comment type="catalytic activity">
    <reaction evidence="8 9">
        <text>D-gluconate + ATP = 6-phospho-D-gluconate + ADP + H(+)</text>
        <dbReference type="Rhea" id="RHEA:19433"/>
        <dbReference type="ChEBI" id="CHEBI:15378"/>
        <dbReference type="ChEBI" id="CHEBI:18391"/>
        <dbReference type="ChEBI" id="CHEBI:30616"/>
        <dbReference type="ChEBI" id="CHEBI:58759"/>
        <dbReference type="ChEBI" id="CHEBI:456216"/>
        <dbReference type="EC" id="2.7.1.12"/>
    </reaction>
</comment>
<accession>A0ABU0PML1</accession>
<dbReference type="RefSeq" id="WP_306637379.1">
    <property type="nucleotide sequence ID" value="NZ_JAUSXB010000001.1"/>
</dbReference>
<dbReference type="CDD" id="cd02021">
    <property type="entry name" value="GntK"/>
    <property type="match status" value="1"/>
</dbReference>
<evidence type="ECO:0000256" key="2">
    <source>
        <dbReference type="ARBA" id="ARBA00008420"/>
    </source>
</evidence>
<evidence type="ECO:0000256" key="4">
    <source>
        <dbReference type="ARBA" id="ARBA00022679"/>
    </source>
</evidence>
<protein>
    <recommendedName>
        <fullName evidence="3 9">Gluconokinase</fullName>
        <ecNumber evidence="3 9">2.7.1.12</ecNumber>
    </recommendedName>
</protein>
<dbReference type="InterPro" id="IPR006001">
    <property type="entry name" value="Therm_gnt_kin"/>
</dbReference>
<keyword evidence="4 9" id="KW-0808">Transferase</keyword>
<dbReference type="PANTHER" id="PTHR43442:SF3">
    <property type="entry name" value="GLUCONOKINASE-RELATED"/>
    <property type="match status" value="1"/>
</dbReference>
<dbReference type="EC" id="2.7.1.12" evidence="3 9"/>
<evidence type="ECO:0000256" key="8">
    <source>
        <dbReference type="ARBA" id="ARBA00048090"/>
    </source>
</evidence>
<dbReference type="PANTHER" id="PTHR43442">
    <property type="entry name" value="GLUCONOKINASE-RELATED"/>
    <property type="match status" value="1"/>
</dbReference>
<dbReference type="EMBL" id="JAUSXB010000001">
    <property type="protein sequence ID" value="MDQ0675209.1"/>
    <property type="molecule type" value="Genomic_DNA"/>
</dbReference>
<evidence type="ECO:0000313" key="11">
    <source>
        <dbReference type="Proteomes" id="UP001236806"/>
    </source>
</evidence>
<dbReference type="NCBIfam" id="TIGR01313">
    <property type="entry name" value="therm_gnt_kin"/>
    <property type="match status" value="1"/>
</dbReference>
<evidence type="ECO:0000256" key="3">
    <source>
        <dbReference type="ARBA" id="ARBA00012054"/>
    </source>
</evidence>
<gene>
    <name evidence="10" type="ORF">QFZ36_002770</name>
</gene>
<dbReference type="Gene3D" id="3.40.50.300">
    <property type="entry name" value="P-loop containing nucleotide triphosphate hydrolases"/>
    <property type="match status" value="1"/>
</dbReference>
<keyword evidence="5 9" id="KW-0547">Nucleotide-binding</keyword>
<reference evidence="10 11" key="1">
    <citation type="submission" date="2023-07" db="EMBL/GenBank/DDBJ databases">
        <title>Comparative genomics of wheat-associated soil bacteria to identify genetic determinants of phenazine resistance.</title>
        <authorList>
            <person name="Mouncey N."/>
        </authorList>
    </citation>
    <scope>NUCLEOTIDE SEQUENCE [LARGE SCALE GENOMIC DNA]</scope>
    <source>
        <strain evidence="10 11">W1I3</strain>
    </source>
</reference>
<evidence type="ECO:0000313" key="10">
    <source>
        <dbReference type="EMBL" id="MDQ0675209.1"/>
    </source>
</evidence>
<dbReference type="SUPFAM" id="SSF52540">
    <property type="entry name" value="P-loop containing nucleoside triphosphate hydrolases"/>
    <property type="match status" value="1"/>
</dbReference>
<dbReference type="InterPro" id="IPR031322">
    <property type="entry name" value="Shikimate/glucono_kinase"/>
</dbReference>
<dbReference type="Proteomes" id="UP001236806">
    <property type="component" value="Unassembled WGS sequence"/>
</dbReference>
<comment type="pathway">
    <text evidence="1">Carbohydrate acid metabolism.</text>
</comment>
<proteinExistence type="inferred from homology"/>
<evidence type="ECO:0000256" key="9">
    <source>
        <dbReference type="RuleBase" id="RU363066"/>
    </source>
</evidence>
<dbReference type="PRINTS" id="PR01100">
    <property type="entry name" value="SHIKIMTKNASE"/>
</dbReference>
<keyword evidence="7 9" id="KW-0067">ATP-binding</keyword>
<evidence type="ECO:0000256" key="5">
    <source>
        <dbReference type="ARBA" id="ARBA00022741"/>
    </source>
</evidence>
<evidence type="ECO:0000256" key="6">
    <source>
        <dbReference type="ARBA" id="ARBA00022777"/>
    </source>
</evidence>
<organism evidence="10 11">
    <name type="scientific">Pseudarthrobacter siccitolerans</name>
    <dbReference type="NCBI Taxonomy" id="861266"/>
    <lineage>
        <taxon>Bacteria</taxon>
        <taxon>Bacillati</taxon>
        <taxon>Actinomycetota</taxon>
        <taxon>Actinomycetes</taxon>
        <taxon>Micrococcales</taxon>
        <taxon>Micrococcaceae</taxon>
        <taxon>Pseudarthrobacter</taxon>
    </lineage>
</organism>
<evidence type="ECO:0000256" key="7">
    <source>
        <dbReference type="ARBA" id="ARBA00022840"/>
    </source>
</evidence>
<sequence length="172" mass="18529">MEPVIVVMGVCGAGKSTVGEALAQRLGARFVDSDSLHPQANVDKMAAGIPLTDEDRWPWLALVGGELSATHPQGIIVACSALKRAYRDAIRAKAPVTIFVQLNVELSVLQSRLNQRPGHFMPPSLLGSQLETLQPLEADEAGITVTTSEGIAETVNRILPRLEHLYEVLQNS</sequence>
<dbReference type="Pfam" id="PF01202">
    <property type="entry name" value="SKI"/>
    <property type="match status" value="1"/>
</dbReference>
<name>A0ABU0PML1_9MICC</name>
<comment type="caution">
    <text evidence="10">The sequence shown here is derived from an EMBL/GenBank/DDBJ whole genome shotgun (WGS) entry which is preliminary data.</text>
</comment>
<keyword evidence="11" id="KW-1185">Reference proteome</keyword>
<evidence type="ECO:0000256" key="1">
    <source>
        <dbReference type="ARBA" id="ARBA00004761"/>
    </source>
</evidence>
<dbReference type="GO" id="GO:0046316">
    <property type="term" value="F:gluconokinase activity"/>
    <property type="evidence" value="ECO:0007669"/>
    <property type="project" value="UniProtKB-EC"/>
</dbReference>
<dbReference type="InterPro" id="IPR027417">
    <property type="entry name" value="P-loop_NTPase"/>
</dbReference>
<keyword evidence="6 9" id="KW-0418">Kinase</keyword>
<comment type="similarity">
    <text evidence="2 9">Belongs to the gluconokinase GntK/GntV family.</text>
</comment>